<dbReference type="InParanoid" id="C7ZIK5"/>
<evidence type="ECO:0000313" key="2">
    <source>
        <dbReference type="EMBL" id="EEU36040.1"/>
    </source>
</evidence>
<keyword evidence="3" id="KW-1185">Reference proteome</keyword>
<accession>C7ZIK5</accession>
<dbReference type="GeneID" id="9674143"/>
<dbReference type="AlphaFoldDB" id="C7ZIK5"/>
<keyword evidence="1" id="KW-0732">Signal</keyword>
<dbReference type="HOGENOM" id="CLU_973468_0_0_1"/>
<evidence type="ECO:0000313" key="3">
    <source>
        <dbReference type="Proteomes" id="UP000005206"/>
    </source>
</evidence>
<gene>
    <name evidence="2" type="ORF">NECHADRAFT_87176</name>
</gene>
<feature type="chain" id="PRO_5002989303" description="CBM-cenC domain-containing protein" evidence="1">
    <location>
        <begin position="22"/>
        <end position="286"/>
    </location>
</feature>
<proteinExistence type="predicted"/>
<name>C7ZIK5_FUSV7</name>
<feature type="signal peptide" evidence="1">
    <location>
        <begin position="1"/>
        <end position="21"/>
    </location>
</feature>
<dbReference type="KEGG" id="nhe:NECHADRAFT_87176"/>
<dbReference type="Proteomes" id="UP000005206">
    <property type="component" value="Chromosome 12"/>
</dbReference>
<reference evidence="2 3" key="1">
    <citation type="journal article" date="2009" name="PLoS Genet.">
        <title>The genome of Nectria haematococca: contribution of supernumerary chromosomes to gene expansion.</title>
        <authorList>
            <person name="Coleman J.J."/>
            <person name="Rounsley S.D."/>
            <person name="Rodriguez-Carres M."/>
            <person name="Kuo A."/>
            <person name="Wasmann C.C."/>
            <person name="Grimwood J."/>
            <person name="Schmutz J."/>
            <person name="Taga M."/>
            <person name="White G.J."/>
            <person name="Zhou S."/>
            <person name="Schwartz D.C."/>
            <person name="Freitag M."/>
            <person name="Ma L.J."/>
            <person name="Danchin E.G."/>
            <person name="Henrissat B."/>
            <person name="Coutinho P.M."/>
            <person name="Nelson D.R."/>
            <person name="Straney D."/>
            <person name="Napoli C.A."/>
            <person name="Barker B.M."/>
            <person name="Gribskov M."/>
            <person name="Rep M."/>
            <person name="Kroken S."/>
            <person name="Molnar I."/>
            <person name="Rensing C."/>
            <person name="Kennell J.C."/>
            <person name="Zamora J."/>
            <person name="Farman M.L."/>
            <person name="Selker E.U."/>
            <person name="Salamov A."/>
            <person name="Shapiro H."/>
            <person name="Pangilinan J."/>
            <person name="Lindquist E."/>
            <person name="Lamers C."/>
            <person name="Grigoriev I.V."/>
            <person name="Geiser D.M."/>
            <person name="Covert S.F."/>
            <person name="Temporini E."/>
            <person name="Vanetten H.D."/>
        </authorList>
    </citation>
    <scope>NUCLEOTIDE SEQUENCE [LARGE SCALE GENOMIC DNA]</scope>
    <source>
        <strain evidence="3">ATCC MYA-4622 / CBS 123669 / FGSC 9596 / NRRL 45880 / 77-13-4</strain>
    </source>
</reference>
<organism evidence="2 3">
    <name type="scientific">Fusarium vanettenii (strain ATCC MYA-4622 / CBS 123669 / FGSC 9596 / NRRL 45880 / 77-13-4)</name>
    <name type="common">Fusarium solani subsp. pisi</name>
    <dbReference type="NCBI Taxonomy" id="660122"/>
    <lineage>
        <taxon>Eukaryota</taxon>
        <taxon>Fungi</taxon>
        <taxon>Dikarya</taxon>
        <taxon>Ascomycota</taxon>
        <taxon>Pezizomycotina</taxon>
        <taxon>Sordariomycetes</taxon>
        <taxon>Hypocreomycetidae</taxon>
        <taxon>Hypocreales</taxon>
        <taxon>Nectriaceae</taxon>
        <taxon>Fusarium</taxon>
        <taxon>Fusarium solani species complex</taxon>
        <taxon>Fusarium vanettenii</taxon>
    </lineage>
</organism>
<dbReference type="OMA" id="DEITAPW"/>
<dbReference type="eggNOG" id="ENOG502TCW5">
    <property type="taxonomic scope" value="Eukaryota"/>
</dbReference>
<sequence length="286" mass="30826">MVSQKFLSALAVLSLFSGSEAGVCYPSVSTSSITAQTVSSATAESRTSVTATISTSTVDTSSSATETSFTTFSTTLSTTFSTTSLTTASAASTDSISVSTTTTSAESEETVYLRNGDFDESYNASPWYSALDVANILMGVVSDVSHDGGHSLRLKFDNRPLYFLANLLNPKALVAEQDYEISAWVRFGKEVDDNGEGCTQVFLWCMHSEWNFAEKGGDGQLLASADSVNDFTQVKATCRWSQAQLDKNPLLMIRWTCSKTLGWVDSITVEKAGQQITVSHEYLPTQ</sequence>
<evidence type="ECO:0000256" key="1">
    <source>
        <dbReference type="SAM" id="SignalP"/>
    </source>
</evidence>
<dbReference type="EMBL" id="GG698931">
    <property type="protein sequence ID" value="EEU36040.1"/>
    <property type="molecule type" value="Genomic_DNA"/>
</dbReference>
<dbReference type="VEuPathDB" id="FungiDB:NECHADRAFT_87176"/>
<protein>
    <recommendedName>
        <fullName evidence="4">CBM-cenC domain-containing protein</fullName>
    </recommendedName>
</protein>
<dbReference type="RefSeq" id="XP_003041753.1">
    <property type="nucleotide sequence ID" value="XM_003041707.1"/>
</dbReference>
<dbReference type="OrthoDB" id="5095064at2759"/>
<evidence type="ECO:0008006" key="4">
    <source>
        <dbReference type="Google" id="ProtNLM"/>
    </source>
</evidence>